<gene>
    <name evidence="2" type="ORF">EOS_13420</name>
</gene>
<comment type="caution">
    <text evidence="2">The sequence shown here is derived from an EMBL/GenBank/DDBJ whole genome shotgun (WGS) entry which is preliminary data.</text>
</comment>
<reference evidence="2 3" key="1">
    <citation type="journal article" date="2015" name="Genome Announc.">
        <title>Draft Genome Sequence of Burkholderia sp. Strain PML1(12), an Ectomycorrhizosphere-Inhabiting Bacterium with Effective Mineral-Weathering Ability.</title>
        <authorList>
            <person name="Uroz S."/>
            <person name="Oger P."/>
        </authorList>
    </citation>
    <scope>NUCLEOTIDE SEQUENCE [LARGE SCALE GENOMIC DNA]</scope>
    <source>
        <strain evidence="3">PML1(12)</strain>
    </source>
</reference>
<accession>A0A0J1CYT8</accession>
<protein>
    <recommendedName>
        <fullName evidence="1">DDE domain-containing protein</fullName>
    </recommendedName>
</protein>
<keyword evidence="3" id="KW-1185">Reference proteome</keyword>
<evidence type="ECO:0000313" key="3">
    <source>
        <dbReference type="Proteomes" id="UP000035963"/>
    </source>
</evidence>
<evidence type="ECO:0000259" key="1">
    <source>
        <dbReference type="Pfam" id="PF13610"/>
    </source>
</evidence>
<proteinExistence type="predicted"/>
<dbReference type="RefSeq" id="WP_047847145.1">
    <property type="nucleotide sequence ID" value="NZ_AEJF01000087.1"/>
</dbReference>
<name>A0A0J1CYT8_9BURK</name>
<dbReference type="AlphaFoldDB" id="A0A0J1CYT8"/>
<feature type="non-terminal residue" evidence="2">
    <location>
        <position position="1"/>
    </location>
</feature>
<dbReference type="EMBL" id="AEJF01000087">
    <property type="protein sequence ID" value="KLU25684.1"/>
    <property type="molecule type" value="Genomic_DNA"/>
</dbReference>
<organism evidence="2 3">
    <name type="scientific">Caballeronia mineralivorans PML1(12)</name>
    <dbReference type="NCBI Taxonomy" id="908627"/>
    <lineage>
        <taxon>Bacteria</taxon>
        <taxon>Pseudomonadati</taxon>
        <taxon>Pseudomonadota</taxon>
        <taxon>Betaproteobacteria</taxon>
        <taxon>Burkholderiales</taxon>
        <taxon>Burkholderiaceae</taxon>
        <taxon>Caballeronia</taxon>
    </lineage>
</organism>
<feature type="domain" description="DDE" evidence="1">
    <location>
        <begin position="11"/>
        <end position="50"/>
    </location>
</feature>
<dbReference type="InterPro" id="IPR032874">
    <property type="entry name" value="DDE_dom"/>
</dbReference>
<dbReference type="Proteomes" id="UP000035963">
    <property type="component" value="Unassembled WGS sequence"/>
</dbReference>
<dbReference type="Pfam" id="PF13610">
    <property type="entry name" value="DDE_Tnp_IS240"/>
    <property type="match status" value="1"/>
</dbReference>
<evidence type="ECO:0000313" key="2">
    <source>
        <dbReference type="EMBL" id="KLU25684.1"/>
    </source>
</evidence>
<sequence length="78" mass="8932">QQRSNALLLPDQDHRNIKSRTDVMLGFKRLRSAATTIAGIELVHRIRKGQFNLSIPGHQRCCCAWGLEFCPIQSLRYP</sequence>